<feature type="domain" description="Phage terminase large subunit N-terminal" evidence="1">
    <location>
        <begin position="23"/>
        <end position="217"/>
    </location>
</feature>
<name>A0ABW2F0Y8_9GAMM</name>
<dbReference type="Proteomes" id="UP001596411">
    <property type="component" value="Unassembled WGS sequence"/>
</dbReference>
<dbReference type="Gene3D" id="3.30.420.280">
    <property type="match status" value="1"/>
</dbReference>
<dbReference type="InterPro" id="IPR052380">
    <property type="entry name" value="Viral_DNA_packaging_terminase"/>
</dbReference>
<dbReference type="Pfam" id="PF04466">
    <property type="entry name" value="Terminase_3"/>
    <property type="match status" value="1"/>
</dbReference>
<accession>A0ABW2F0Y8</accession>
<gene>
    <name evidence="2" type="ORF">ACFQH5_20255</name>
</gene>
<dbReference type="InterPro" id="IPR035412">
    <property type="entry name" value="Terminase_L_N"/>
</dbReference>
<evidence type="ECO:0000259" key="1">
    <source>
        <dbReference type="Pfam" id="PF04466"/>
    </source>
</evidence>
<evidence type="ECO:0000313" key="3">
    <source>
        <dbReference type="Proteomes" id="UP001596411"/>
    </source>
</evidence>
<evidence type="ECO:0000313" key="2">
    <source>
        <dbReference type="EMBL" id="MFC7091881.1"/>
    </source>
</evidence>
<keyword evidence="3" id="KW-1185">Reference proteome</keyword>
<reference evidence="3" key="1">
    <citation type="journal article" date="2019" name="Int. J. Syst. Evol. Microbiol.">
        <title>The Global Catalogue of Microorganisms (GCM) 10K type strain sequencing project: providing services to taxonomists for standard genome sequencing and annotation.</title>
        <authorList>
            <consortium name="The Broad Institute Genomics Platform"/>
            <consortium name="The Broad Institute Genome Sequencing Center for Infectious Disease"/>
            <person name="Wu L."/>
            <person name="Ma J."/>
        </authorList>
    </citation>
    <scope>NUCLEOTIDE SEQUENCE [LARGE SCALE GENOMIC DNA]</scope>
    <source>
        <strain evidence="3">CGMCC 1.13666</strain>
    </source>
</reference>
<proteinExistence type="predicted"/>
<dbReference type="EMBL" id="JBHSZP010000049">
    <property type="protein sequence ID" value="MFC7091881.1"/>
    <property type="molecule type" value="Genomic_DNA"/>
</dbReference>
<organism evidence="2 3">
    <name type="scientific">Halomonas salifodinae</name>
    <dbReference type="NCBI Taxonomy" id="438745"/>
    <lineage>
        <taxon>Bacteria</taxon>
        <taxon>Pseudomonadati</taxon>
        <taxon>Pseudomonadota</taxon>
        <taxon>Gammaproteobacteria</taxon>
        <taxon>Oceanospirillales</taxon>
        <taxon>Halomonadaceae</taxon>
        <taxon>Halomonas</taxon>
    </lineage>
</organism>
<dbReference type="InterPro" id="IPR027417">
    <property type="entry name" value="P-loop_NTPase"/>
</dbReference>
<comment type="caution">
    <text evidence="2">The sequence shown here is derived from an EMBL/GenBank/DDBJ whole genome shotgun (WGS) entry which is preliminary data.</text>
</comment>
<dbReference type="RefSeq" id="WP_346064141.1">
    <property type="nucleotide sequence ID" value="NZ_BAAADR010000045.1"/>
</dbReference>
<dbReference type="PANTHER" id="PTHR39184">
    <property type="match status" value="1"/>
</dbReference>
<protein>
    <submittedName>
        <fullName evidence="2">PBSX family phage terminase large subunit</fullName>
    </submittedName>
</protein>
<sequence>MTTKQVKIPPKLIPVFAAQNVRYRGAYGGRGSAKTRTFAKMAAIRGYMLAQEGKSGLILCGREFMNSLDESSMSEVKAAIQSEPWLAAHYDIGEKYIRTADRNIEFAFAGLRHNLDSIKSKARIHILWVDEAEPVSEKAWVKVIPTVREHDSEIWITWNPERENSATNKRFRIDAPEDSVIVEMNWRDNPWFPEVLNHERLEDLQKRPDQYDHIWEGDFVRVVEGAYYARHITEARMQHRIGRVAKDPHLPIKLFCDIGGTGARSDAFAMWAVQFVGHEIRILDYYEAQGQELGHHLGWMRNRGYTPDTSEVYLPHDGKTQDRVFSVSYESAFKQAGYRVIVVPNQGKGAASARIDEARRLFPSMWFNEATCKPGLDALGWYHEKKDEQRDIGLGPNHDWSSHAADAFGLMAVSHKPPKSTAKRLTYKVHRPRDRGMGY</sequence>
<dbReference type="Gene3D" id="3.40.50.300">
    <property type="entry name" value="P-loop containing nucleotide triphosphate hydrolases"/>
    <property type="match status" value="1"/>
</dbReference>
<dbReference type="PANTHER" id="PTHR39184:SF1">
    <property type="entry name" value="PBSX PHAGE TERMINASE LARGE SUBUNIT"/>
    <property type="match status" value="1"/>
</dbReference>